<dbReference type="Proteomes" id="UP001312865">
    <property type="component" value="Unassembled WGS sequence"/>
</dbReference>
<dbReference type="RefSeq" id="WP_336587439.1">
    <property type="nucleotide sequence ID" value="NZ_JBBAXC010000010.1"/>
</dbReference>
<dbReference type="Pfam" id="PF03009">
    <property type="entry name" value="GDPD"/>
    <property type="match status" value="1"/>
</dbReference>
<comment type="caution">
    <text evidence="3">The sequence shown here is derived from an EMBL/GenBank/DDBJ whole genome shotgun (WGS) entry which is preliminary data.</text>
</comment>
<evidence type="ECO:0000259" key="2">
    <source>
        <dbReference type="PROSITE" id="PS51704"/>
    </source>
</evidence>
<evidence type="ECO:0000313" key="4">
    <source>
        <dbReference type="Proteomes" id="UP001312865"/>
    </source>
</evidence>
<name>A0ABU8HFD2_9BACI</name>
<keyword evidence="1" id="KW-0812">Transmembrane</keyword>
<dbReference type="Gene3D" id="3.20.20.190">
    <property type="entry name" value="Phosphatidylinositol (PI) phosphodiesterase"/>
    <property type="match status" value="1"/>
</dbReference>
<evidence type="ECO:0000256" key="1">
    <source>
        <dbReference type="SAM" id="Phobius"/>
    </source>
</evidence>
<sequence length="313" mass="36191">MRITLYFIIMVMTAFFLYMQFANIVFQNPSPFTKVIAHRGASGFAPENTLAAFDLAVEMKADYIELDLQMSKDGELIVIHDPSVERTTNGSGLIQDLTYEEILQFDAGSWFHQQFSGEKVPTLKEVLDRYVGEIGLLIELKEPYRYPGIEQKLAMELTPYLDQKGENSSIVVQSFDIESVQLFHEYAPTIPIGIVISKDNFQGVEQLSDFAIFADFISPSKGVISNRFIQTTEMLELETYPWTIKNQEMYKWLYNIDVNGIITDYPNYENKSERYMNYISTALIICLTIPFATVSLMEMVVYLWNRRGWRKKR</sequence>
<dbReference type="PANTHER" id="PTHR46211">
    <property type="entry name" value="GLYCEROPHOSPHORYL DIESTER PHOSPHODIESTERASE"/>
    <property type="match status" value="1"/>
</dbReference>
<keyword evidence="1" id="KW-1133">Transmembrane helix</keyword>
<feature type="transmembrane region" description="Helical" evidence="1">
    <location>
        <begin position="278"/>
        <end position="304"/>
    </location>
</feature>
<dbReference type="InterPro" id="IPR030395">
    <property type="entry name" value="GP_PDE_dom"/>
</dbReference>
<feature type="transmembrane region" description="Helical" evidence="1">
    <location>
        <begin position="5"/>
        <end position="26"/>
    </location>
</feature>
<evidence type="ECO:0000313" key="3">
    <source>
        <dbReference type="EMBL" id="MEI5907997.1"/>
    </source>
</evidence>
<accession>A0ABU8HFD2</accession>
<organism evidence="3 4">
    <name type="scientific">Bacillus spongiae</name>
    <dbReference type="NCBI Taxonomy" id="2683610"/>
    <lineage>
        <taxon>Bacteria</taxon>
        <taxon>Bacillati</taxon>
        <taxon>Bacillota</taxon>
        <taxon>Bacilli</taxon>
        <taxon>Bacillales</taxon>
        <taxon>Bacillaceae</taxon>
        <taxon>Bacillus</taxon>
    </lineage>
</organism>
<dbReference type="PROSITE" id="PS51704">
    <property type="entry name" value="GP_PDE"/>
    <property type="match status" value="1"/>
</dbReference>
<gene>
    <name evidence="3" type="ORF">WAK64_13125</name>
</gene>
<reference evidence="3 4" key="1">
    <citation type="journal article" date="2018" name="J. Microbiol.">
        <title>Bacillus spongiae sp. nov., isolated from sponge of Jeju Island.</title>
        <authorList>
            <person name="Lee G.E."/>
            <person name="Im W.T."/>
            <person name="Park J.S."/>
        </authorList>
    </citation>
    <scope>NUCLEOTIDE SEQUENCE [LARGE SCALE GENOMIC DNA]</scope>
    <source>
        <strain evidence="3 4">135PIL107-10</strain>
    </source>
</reference>
<dbReference type="EMBL" id="JBBAXC010000010">
    <property type="protein sequence ID" value="MEI5907997.1"/>
    <property type="molecule type" value="Genomic_DNA"/>
</dbReference>
<protein>
    <submittedName>
        <fullName evidence="3">Glycerophosphodiester phosphodiesterase family protein</fullName>
    </submittedName>
</protein>
<keyword evidence="4" id="KW-1185">Reference proteome</keyword>
<keyword evidence="1" id="KW-0472">Membrane</keyword>
<proteinExistence type="predicted"/>
<feature type="domain" description="GP-PDE" evidence="2">
    <location>
        <begin position="33"/>
        <end position="273"/>
    </location>
</feature>
<dbReference type="SUPFAM" id="SSF51695">
    <property type="entry name" value="PLC-like phosphodiesterases"/>
    <property type="match status" value="1"/>
</dbReference>
<dbReference type="PANTHER" id="PTHR46211:SF1">
    <property type="entry name" value="GLYCEROPHOSPHODIESTER PHOSPHODIESTERASE, CYTOPLASMIC"/>
    <property type="match status" value="1"/>
</dbReference>
<dbReference type="InterPro" id="IPR017946">
    <property type="entry name" value="PLC-like_Pdiesterase_TIM-brl"/>
</dbReference>